<dbReference type="AlphaFoldDB" id="A0A1D1V191"/>
<dbReference type="FunFam" id="1.10.510.10:FF:000465">
    <property type="entry name" value="Non-specific serine/threonine protein kinase"/>
    <property type="match status" value="1"/>
</dbReference>
<dbReference type="PROSITE" id="PS51285">
    <property type="entry name" value="AGC_KINASE_CTER"/>
    <property type="match status" value="1"/>
</dbReference>
<evidence type="ECO:0000313" key="10">
    <source>
        <dbReference type="EMBL" id="GAU95606.1"/>
    </source>
</evidence>
<dbReference type="SMART" id="SM00220">
    <property type="entry name" value="S_TKc"/>
    <property type="match status" value="1"/>
</dbReference>
<keyword evidence="1 7" id="KW-0723">Serine/threonine-protein kinase</keyword>
<dbReference type="Gene3D" id="3.30.200.20">
    <property type="entry name" value="Phosphorylase Kinase, domain 1"/>
    <property type="match status" value="1"/>
</dbReference>
<protein>
    <recommendedName>
        <fullName evidence="12">Protein kinase domain-containing protein</fullName>
    </recommendedName>
</protein>
<name>A0A1D1V191_RAMVA</name>
<dbReference type="CDD" id="cd05580">
    <property type="entry name" value="STKc_PKA_like"/>
    <property type="match status" value="1"/>
</dbReference>
<reference evidence="10 11" key="1">
    <citation type="journal article" date="2016" name="Nat. Commun.">
        <title>Extremotolerant tardigrade genome and improved radiotolerance of human cultured cells by tardigrade-unique protein.</title>
        <authorList>
            <person name="Hashimoto T."/>
            <person name="Horikawa D.D."/>
            <person name="Saito Y."/>
            <person name="Kuwahara H."/>
            <person name="Kozuka-Hata H."/>
            <person name="Shin-I T."/>
            <person name="Minakuchi Y."/>
            <person name="Ohishi K."/>
            <person name="Motoyama A."/>
            <person name="Aizu T."/>
            <person name="Enomoto A."/>
            <person name="Kondo K."/>
            <person name="Tanaka S."/>
            <person name="Hara Y."/>
            <person name="Koshikawa S."/>
            <person name="Sagara H."/>
            <person name="Miura T."/>
            <person name="Yokobori S."/>
            <person name="Miyagawa K."/>
            <person name="Suzuki Y."/>
            <person name="Kubo T."/>
            <person name="Oyama M."/>
            <person name="Kohara Y."/>
            <person name="Fujiyama A."/>
            <person name="Arakawa K."/>
            <person name="Katayama T."/>
            <person name="Toyoda A."/>
            <person name="Kunieda T."/>
        </authorList>
    </citation>
    <scope>NUCLEOTIDE SEQUENCE [LARGE SCALE GENOMIC DNA]</scope>
    <source>
        <strain evidence="10 11">YOKOZUNA-1</strain>
    </source>
</reference>
<evidence type="ECO:0000256" key="3">
    <source>
        <dbReference type="ARBA" id="ARBA00022741"/>
    </source>
</evidence>
<dbReference type="GO" id="GO:0005829">
    <property type="term" value="C:cytosol"/>
    <property type="evidence" value="ECO:0007669"/>
    <property type="project" value="TreeGrafter"/>
</dbReference>
<dbReference type="PROSITE" id="PS00107">
    <property type="entry name" value="PROTEIN_KINASE_ATP"/>
    <property type="match status" value="1"/>
</dbReference>
<dbReference type="EMBL" id="BDGG01000003">
    <property type="protein sequence ID" value="GAU95606.1"/>
    <property type="molecule type" value="Genomic_DNA"/>
</dbReference>
<dbReference type="InterPro" id="IPR000719">
    <property type="entry name" value="Prot_kinase_dom"/>
</dbReference>
<dbReference type="PANTHER" id="PTHR24353:SF37">
    <property type="entry name" value="CAMP-DEPENDENT PROTEIN KINASE CATALYTIC SUBUNIT PRKX"/>
    <property type="match status" value="1"/>
</dbReference>
<gene>
    <name evidence="10" type="primary">RvY_07198</name>
    <name evidence="10" type="synonym">RvY_07198.1</name>
    <name evidence="10" type="ORF">RvY_07198-1</name>
</gene>
<evidence type="ECO:0000259" key="8">
    <source>
        <dbReference type="PROSITE" id="PS50011"/>
    </source>
</evidence>
<dbReference type="InterPro" id="IPR017441">
    <property type="entry name" value="Protein_kinase_ATP_BS"/>
</dbReference>
<evidence type="ECO:0000256" key="7">
    <source>
        <dbReference type="RuleBase" id="RU000304"/>
    </source>
</evidence>
<keyword evidence="4" id="KW-0418">Kinase</keyword>
<keyword evidence="3 6" id="KW-0547">Nucleotide-binding</keyword>
<dbReference type="GO" id="GO:0005524">
    <property type="term" value="F:ATP binding"/>
    <property type="evidence" value="ECO:0007669"/>
    <property type="project" value="UniProtKB-UniRule"/>
</dbReference>
<evidence type="ECO:0000256" key="4">
    <source>
        <dbReference type="ARBA" id="ARBA00022777"/>
    </source>
</evidence>
<keyword evidence="5 6" id="KW-0067">ATP-binding</keyword>
<dbReference type="STRING" id="947166.A0A1D1V191"/>
<feature type="domain" description="Protein kinase" evidence="8">
    <location>
        <begin position="108"/>
        <end position="391"/>
    </location>
</feature>
<dbReference type="Pfam" id="PF00069">
    <property type="entry name" value="Pkinase"/>
    <property type="match status" value="1"/>
</dbReference>
<keyword evidence="11" id="KW-1185">Reference proteome</keyword>
<evidence type="ECO:0000256" key="1">
    <source>
        <dbReference type="ARBA" id="ARBA00022527"/>
    </source>
</evidence>
<feature type="domain" description="AGC-kinase C-terminal" evidence="9">
    <location>
        <begin position="392"/>
        <end position="446"/>
    </location>
</feature>
<dbReference type="SMART" id="SM00133">
    <property type="entry name" value="S_TK_X"/>
    <property type="match status" value="1"/>
</dbReference>
<sequence length="446" mass="50797">MQSRNTADKQLTAAMGKLVLRATSSLDEPTENSSRIVLSAAADNVTADFVFESPRIAKKTNVDPELAGSSEVHVDKLMRKPSSRRTIRRRTLKISRETDGRQFRLEQFNWLKTVGTGTFGRVVLCEDSAVKDDTTPKYFAMKILRIRDVLRLKQVEHINNEKSILERLNHPFIVNLFWTKHDTSNLYMLLEYAPGGELFSYLRSVRRFSSGTAMFYAAEIILALEYLHERSIVYRDLKPENLLLDAEGHIKVTDFGFAKEINESNFPETSSPPSSMDACATPVTRSSIAYTLCGTPDYLAPEIILGRGYNKGVDYWAFGILCYEMLVGHPPFFSDNPMGIYEKILDGLVRWPKTMDLVAKDLIKKLLAGDRTKRLGCMKEGVGEIKSHKWFRPINWTSCYERKLEPPYVPKVSHPGDARNFDDYPEDWSDTDSSVTEDQLAIFQDF</sequence>
<dbReference type="SUPFAM" id="SSF56112">
    <property type="entry name" value="Protein kinase-like (PK-like)"/>
    <property type="match status" value="1"/>
</dbReference>
<evidence type="ECO:0000256" key="2">
    <source>
        <dbReference type="ARBA" id="ARBA00022679"/>
    </source>
</evidence>
<comment type="similarity">
    <text evidence="7">Belongs to the protein kinase superfamily.</text>
</comment>
<dbReference type="PROSITE" id="PS50011">
    <property type="entry name" value="PROTEIN_KINASE_DOM"/>
    <property type="match status" value="1"/>
</dbReference>
<evidence type="ECO:0000256" key="5">
    <source>
        <dbReference type="ARBA" id="ARBA00022840"/>
    </source>
</evidence>
<evidence type="ECO:0000256" key="6">
    <source>
        <dbReference type="PROSITE-ProRule" id="PRU10141"/>
    </source>
</evidence>
<dbReference type="GO" id="GO:0004691">
    <property type="term" value="F:cAMP-dependent protein kinase activity"/>
    <property type="evidence" value="ECO:0007669"/>
    <property type="project" value="TreeGrafter"/>
</dbReference>
<dbReference type="InterPro" id="IPR011009">
    <property type="entry name" value="Kinase-like_dom_sf"/>
</dbReference>
<evidence type="ECO:0000313" key="11">
    <source>
        <dbReference type="Proteomes" id="UP000186922"/>
    </source>
</evidence>
<dbReference type="GO" id="GO:0005952">
    <property type="term" value="C:cAMP-dependent protein kinase complex"/>
    <property type="evidence" value="ECO:0007669"/>
    <property type="project" value="TreeGrafter"/>
</dbReference>
<dbReference type="InterPro" id="IPR000961">
    <property type="entry name" value="AGC-kinase_C"/>
</dbReference>
<keyword evidence="2" id="KW-0808">Transferase</keyword>
<dbReference type="PROSITE" id="PS00108">
    <property type="entry name" value="PROTEIN_KINASE_ST"/>
    <property type="match status" value="1"/>
</dbReference>
<accession>A0A1D1V191</accession>
<dbReference type="Proteomes" id="UP000186922">
    <property type="component" value="Unassembled WGS sequence"/>
</dbReference>
<dbReference type="Gene3D" id="1.10.510.10">
    <property type="entry name" value="Transferase(Phosphotransferase) domain 1"/>
    <property type="match status" value="1"/>
</dbReference>
<proteinExistence type="inferred from homology"/>
<feature type="binding site" evidence="6">
    <location>
        <position position="142"/>
    </location>
    <ligand>
        <name>ATP</name>
        <dbReference type="ChEBI" id="CHEBI:30616"/>
    </ligand>
</feature>
<dbReference type="InterPro" id="IPR008271">
    <property type="entry name" value="Ser/Thr_kinase_AS"/>
</dbReference>
<dbReference type="OrthoDB" id="63267at2759"/>
<evidence type="ECO:0008006" key="12">
    <source>
        <dbReference type="Google" id="ProtNLM"/>
    </source>
</evidence>
<comment type="caution">
    <text evidence="10">The sequence shown here is derived from an EMBL/GenBank/DDBJ whole genome shotgun (WGS) entry which is preliminary data.</text>
</comment>
<dbReference type="PANTHER" id="PTHR24353">
    <property type="entry name" value="CYCLIC NUCLEOTIDE-DEPENDENT PROTEIN KINASE"/>
    <property type="match status" value="1"/>
</dbReference>
<evidence type="ECO:0000259" key="9">
    <source>
        <dbReference type="PROSITE" id="PS51285"/>
    </source>
</evidence>
<organism evidence="10 11">
    <name type="scientific">Ramazzottius varieornatus</name>
    <name type="common">Water bear</name>
    <name type="synonym">Tardigrade</name>
    <dbReference type="NCBI Taxonomy" id="947166"/>
    <lineage>
        <taxon>Eukaryota</taxon>
        <taxon>Metazoa</taxon>
        <taxon>Ecdysozoa</taxon>
        <taxon>Tardigrada</taxon>
        <taxon>Eutardigrada</taxon>
        <taxon>Parachela</taxon>
        <taxon>Hypsibioidea</taxon>
        <taxon>Ramazzottiidae</taxon>
        <taxon>Ramazzottius</taxon>
    </lineage>
</organism>